<protein>
    <submittedName>
        <fullName evidence="1">Uncharacterized protein</fullName>
    </submittedName>
</protein>
<evidence type="ECO:0000313" key="2">
    <source>
        <dbReference type="Proteomes" id="UP000509460"/>
    </source>
</evidence>
<sequence>MIFHALRKRSFNSKNLERAIQNNPLLKEITQVIRDSIDLNTNAVYPMQSLGERQEYTQTIEYTNQVFEEIADAGSKNPLIHRSELILIEAVKKREDVELWIPLDSLRHQMDQTIDVLEMRCSIMRCESCIFKEINYKVDWFFGKMSKE</sequence>
<dbReference type="EMBL" id="AP019810">
    <property type="protein sequence ID" value="BBM14928.1"/>
    <property type="molecule type" value="Genomic_DNA"/>
</dbReference>
<reference evidence="1 2" key="1">
    <citation type="submission" date="2019-07" db="EMBL/GenBank/DDBJ databases">
        <title>antibiotic susceptibility of plant-derived lactic acid bacteria.</title>
        <authorList>
            <person name="Sugiyama M."/>
            <person name="Noda M."/>
        </authorList>
    </citation>
    <scope>NUCLEOTIDE SEQUENCE [LARGE SCALE GENOMIC DNA]</scope>
    <source>
        <strain evidence="1 2">15-1A</strain>
    </source>
</reference>
<dbReference type="AlphaFoldDB" id="A0AAI8RA28"/>
<organism evidence="1 2">
    <name type="scientific">Enterococcus mundtii</name>
    <dbReference type="NCBI Taxonomy" id="53346"/>
    <lineage>
        <taxon>Bacteria</taxon>
        <taxon>Bacillati</taxon>
        <taxon>Bacillota</taxon>
        <taxon>Bacilli</taxon>
        <taxon>Lactobacillales</taxon>
        <taxon>Enterococcaceae</taxon>
        <taxon>Enterococcus</taxon>
    </lineage>
</organism>
<dbReference type="RefSeq" id="WP_178946574.1">
    <property type="nucleotide sequence ID" value="NZ_AP019810.1"/>
</dbReference>
<gene>
    <name evidence="1" type="ORF">EM151A_1736</name>
</gene>
<accession>A0AAI8RA28</accession>
<name>A0AAI8RA28_ENTMU</name>
<dbReference type="Proteomes" id="UP000509460">
    <property type="component" value="Chromosome"/>
</dbReference>
<evidence type="ECO:0000313" key="1">
    <source>
        <dbReference type="EMBL" id="BBM14928.1"/>
    </source>
</evidence>
<proteinExistence type="predicted"/>